<keyword evidence="3" id="KW-1185">Reference proteome</keyword>
<organism evidence="2 3">
    <name type="scientific">Rhipicephalus microplus</name>
    <name type="common">Cattle tick</name>
    <name type="synonym">Boophilus microplus</name>
    <dbReference type="NCBI Taxonomy" id="6941"/>
    <lineage>
        <taxon>Eukaryota</taxon>
        <taxon>Metazoa</taxon>
        <taxon>Ecdysozoa</taxon>
        <taxon>Arthropoda</taxon>
        <taxon>Chelicerata</taxon>
        <taxon>Arachnida</taxon>
        <taxon>Acari</taxon>
        <taxon>Parasitiformes</taxon>
        <taxon>Ixodida</taxon>
        <taxon>Ixodoidea</taxon>
        <taxon>Ixodidae</taxon>
        <taxon>Rhipicephalinae</taxon>
        <taxon>Rhipicephalus</taxon>
        <taxon>Boophilus</taxon>
    </lineage>
</organism>
<comment type="caution">
    <text evidence="2">The sequence shown here is derived from an EMBL/GenBank/DDBJ whole genome shotgun (WGS) entry which is preliminary data.</text>
</comment>
<gene>
    <name evidence="2" type="ORF">HPB51_027126</name>
</gene>
<protein>
    <recommendedName>
        <fullName evidence="1">Peptidase M13 N-terminal domain-containing protein</fullName>
    </recommendedName>
</protein>
<dbReference type="AlphaFoldDB" id="A0A9J6D1A7"/>
<dbReference type="Proteomes" id="UP000821866">
    <property type="component" value="Unassembled WGS sequence"/>
</dbReference>
<dbReference type="InterPro" id="IPR008753">
    <property type="entry name" value="Peptidase_M13_N"/>
</dbReference>
<feature type="domain" description="Peptidase M13 N-terminal" evidence="1">
    <location>
        <begin position="11"/>
        <end position="318"/>
    </location>
</feature>
<proteinExistence type="predicted"/>
<dbReference type="Gene3D" id="1.10.1380.10">
    <property type="entry name" value="Neutral endopeptidase , domain2"/>
    <property type="match status" value="1"/>
</dbReference>
<dbReference type="EMBL" id="JABSTU010003792">
    <property type="protein sequence ID" value="KAH7964632.1"/>
    <property type="molecule type" value="Genomic_DNA"/>
</dbReference>
<reference evidence="2" key="2">
    <citation type="submission" date="2021-09" db="EMBL/GenBank/DDBJ databases">
        <authorList>
            <person name="Jia N."/>
            <person name="Wang J."/>
            <person name="Shi W."/>
            <person name="Du L."/>
            <person name="Sun Y."/>
            <person name="Zhan W."/>
            <person name="Jiang J."/>
            <person name="Wang Q."/>
            <person name="Zhang B."/>
            <person name="Ji P."/>
            <person name="Sakyi L.B."/>
            <person name="Cui X."/>
            <person name="Yuan T."/>
            <person name="Jiang B."/>
            <person name="Yang W."/>
            <person name="Lam T.T.-Y."/>
            <person name="Chang Q."/>
            <person name="Ding S."/>
            <person name="Wang X."/>
            <person name="Zhu J."/>
            <person name="Ruan X."/>
            <person name="Zhao L."/>
            <person name="Wei J."/>
            <person name="Que T."/>
            <person name="Du C."/>
            <person name="Cheng J."/>
            <person name="Dai P."/>
            <person name="Han X."/>
            <person name="Huang E."/>
            <person name="Gao Y."/>
            <person name="Liu J."/>
            <person name="Shao H."/>
            <person name="Ye R."/>
            <person name="Li L."/>
            <person name="Wei W."/>
            <person name="Wang X."/>
            <person name="Wang C."/>
            <person name="Huo Q."/>
            <person name="Li W."/>
            <person name="Guo W."/>
            <person name="Chen H."/>
            <person name="Chen S."/>
            <person name="Zhou L."/>
            <person name="Zhou L."/>
            <person name="Ni X."/>
            <person name="Tian J."/>
            <person name="Zhou Y."/>
            <person name="Sheng Y."/>
            <person name="Liu T."/>
            <person name="Pan Y."/>
            <person name="Xia L."/>
            <person name="Li J."/>
            <person name="Zhao F."/>
            <person name="Cao W."/>
        </authorList>
    </citation>
    <scope>NUCLEOTIDE SEQUENCE</scope>
    <source>
        <strain evidence="2">Rmic-2018</strain>
        <tissue evidence="2">Larvae</tissue>
    </source>
</reference>
<dbReference type="Gene3D" id="3.40.390.10">
    <property type="entry name" value="Collagenase (Catalytic Domain)"/>
    <property type="match status" value="1"/>
</dbReference>
<dbReference type="Pfam" id="PF05649">
    <property type="entry name" value="Peptidase_M13_N"/>
    <property type="match status" value="1"/>
</dbReference>
<dbReference type="InterPro" id="IPR024079">
    <property type="entry name" value="MetalloPept_cat_dom_sf"/>
</dbReference>
<evidence type="ECO:0000313" key="2">
    <source>
        <dbReference type="EMBL" id="KAH7964632.1"/>
    </source>
</evidence>
<dbReference type="GO" id="GO:0008237">
    <property type="term" value="F:metallopeptidase activity"/>
    <property type="evidence" value="ECO:0007669"/>
    <property type="project" value="InterPro"/>
</dbReference>
<evidence type="ECO:0000259" key="1">
    <source>
        <dbReference type="Pfam" id="PF05649"/>
    </source>
</evidence>
<reference evidence="2" key="1">
    <citation type="journal article" date="2020" name="Cell">
        <title>Large-Scale Comparative Analyses of Tick Genomes Elucidate Their Genetic Diversity and Vector Capacities.</title>
        <authorList>
            <consortium name="Tick Genome and Microbiome Consortium (TIGMIC)"/>
            <person name="Jia N."/>
            <person name="Wang J."/>
            <person name="Shi W."/>
            <person name="Du L."/>
            <person name="Sun Y."/>
            <person name="Zhan W."/>
            <person name="Jiang J.F."/>
            <person name="Wang Q."/>
            <person name="Zhang B."/>
            <person name="Ji P."/>
            <person name="Bell-Sakyi L."/>
            <person name="Cui X.M."/>
            <person name="Yuan T.T."/>
            <person name="Jiang B.G."/>
            <person name="Yang W.F."/>
            <person name="Lam T.T."/>
            <person name="Chang Q.C."/>
            <person name="Ding S.J."/>
            <person name="Wang X.J."/>
            <person name="Zhu J.G."/>
            <person name="Ruan X.D."/>
            <person name="Zhao L."/>
            <person name="Wei J.T."/>
            <person name="Ye R.Z."/>
            <person name="Que T.C."/>
            <person name="Du C.H."/>
            <person name="Zhou Y.H."/>
            <person name="Cheng J.X."/>
            <person name="Dai P.F."/>
            <person name="Guo W.B."/>
            <person name="Han X.H."/>
            <person name="Huang E.J."/>
            <person name="Li L.F."/>
            <person name="Wei W."/>
            <person name="Gao Y.C."/>
            <person name="Liu J.Z."/>
            <person name="Shao H.Z."/>
            <person name="Wang X."/>
            <person name="Wang C.C."/>
            <person name="Yang T.C."/>
            <person name="Huo Q.B."/>
            <person name="Li W."/>
            <person name="Chen H.Y."/>
            <person name="Chen S.E."/>
            <person name="Zhou L.G."/>
            <person name="Ni X.B."/>
            <person name="Tian J.H."/>
            <person name="Sheng Y."/>
            <person name="Liu T."/>
            <person name="Pan Y.S."/>
            <person name="Xia L.Y."/>
            <person name="Li J."/>
            <person name="Zhao F."/>
            <person name="Cao W.C."/>
        </authorList>
    </citation>
    <scope>NUCLEOTIDE SEQUENCE</scope>
    <source>
        <strain evidence="2">Rmic-2018</strain>
    </source>
</reference>
<sequence>MNDVIQINRKAHIPTQGQSAQQKAAMFFQSCERLAAFNSSEARGLQLALAEAGLFLPTWMQESGFVNATIFLNARLQFETAVRVSLSKQQRIADGPDGGFVLTMRPSPAFLDYASRRRSETRARFAEQYYTLRKYLEDGEAPAMSVDKLYILQHRVHSFLLKSLRQRDEGVERNRSQILPLVPEALWTDFFLFYYGIPSRNITYRLRSPSFLRAYFALPYQLGAAVSQRYLRWFVMSTYMRVFHGPSFIRHYADEAQAMTERSRFCFHVVRSSMGAAFTSQHLLQSFTGEAVNGINDLLQRVYAGFLTVFAQNPWFKPTFHVSDYQNDSGLVLDMLEASKPARLEQTYAGYSDMSQSFIENWRRVAEAIVRRLGYEDFVAERDNEIYVQNEVIAPRHELTYYKTHPQSADFELLPEASALPFMSESAPLELRLAIVGSVAADALTTLLFQEYDEWDHEARGEFALQVRCHLGRRIPLPELRPSQLRDMLRFMSLMALIAALHNPDAFSRSLGVQGLPWSLRGARLLFAAWCLQHCGRPDGRNTCDRPLLETMYFQEAFLCCPLDAMWKEDACAVLFD</sequence>
<dbReference type="InterPro" id="IPR042089">
    <property type="entry name" value="Peptidase_M13_dom_2"/>
</dbReference>
<evidence type="ECO:0000313" key="3">
    <source>
        <dbReference type="Proteomes" id="UP000821866"/>
    </source>
</evidence>
<name>A0A9J6D1A7_RHIMP</name>
<accession>A0A9J6D1A7</accession>
<dbReference type="SUPFAM" id="SSF55486">
    <property type="entry name" value="Metalloproteases ('zincins'), catalytic domain"/>
    <property type="match status" value="1"/>
</dbReference>
<dbReference type="GO" id="GO:0006508">
    <property type="term" value="P:proteolysis"/>
    <property type="evidence" value="ECO:0007669"/>
    <property type="project" value="InterPro"/>
</dbReference>